<evidence type="ECO:0000259" key="2">
    <source>
        <dbReference type="Pfam" id="PF03364"/>
    </source>
</evidence>
<reference evidence="3 4" key="1">
    <citation type="submission" date="2014-10" db="EMBL/GenBank/DDBJ databases">
        <title>Genome sequence of Novosphingobium malaysiense MUSC 273(T).</title>
        <authorList>
            <person name="Lee L.-H."/>
        </authorList>
    </citation>
    <scope>NUCLEOTIDE SEQUENCE [LARGE SCALE GENOMIC DNA]</scope>
    <source>
        <strain evidence="3 4">MUSC 273</strain>
    </source>
</reference>
<dbReference type="PANTHER" id="PTHR12901">
    <property type="entry name" value="SPERM PROTEIN HOMOLOG"/>
    <property type="match status" value="1"/>
</dbReference>
<dbReference type="Pfam" id="PF03364">
    <property type="entry name" value="Polyketide_cyc"/>
    <property type="match status" value="1"/>
</dbReference>
<evidence type="ECO:0000256" key="1">
    <source>
        <dbReference type="ARBA" id="ARBA00008918"/>
    </source>
</evidence>
<dbReference type="OrthoDB" id="9804759at2"/>
<dbReference type="InterPro" id="IPR044996">
    <property type="entry name" value="COQ10-like"/>
</dbReference>
<dbReference type="Gene3D" id="3.30.530.20">
    <property type="match status" value="1"/>
</dbReference>
<dbReference type="EMBL" id="JTDI01000003">
    <property type="protein sequence ID" value="KHK91520.1"/>
    <property type="molecule type" value="Genomic_DNA"/>
</dbReference>
<dbReference type="CDD" id="cd07813">
    <property type="entry name" value="COQ10p_like"/>
    <property type="match status" value="1"/>
</dbReference>
<dbReference type="GO" id="GO:0048039">
    <property type="term" value="F:ubiquinone binding"/>
    <property type="evidence" value="ECO:0007669"/>
    <property type="project" value="InterPro"/>
</dbReference>
<dbReference type="Proteomes" id="UP000031057">
    <property type="component" value="Unassembled WGS sequence"/>
</dbReference>
<gene>
    <name evidence="3" type="ORF">LK12_11890</name>
</gene>
<comment type="caution">
    <text evidence="3">The sequence shown here is derived from an EMBL/GenBank/DDBJ whole genome shotgun (WGS) entry which is preliminary data.</text>
</comment>
<dbReference type="AlphaFoldDB" id="A0A0B1ZK84"/>
<comment type="similarity">
    <text evidence="1">Belongs to the ribosome association toxin RatA family.</text>
</comment>
<evidence type="ECO:0000313" key="4">
    <source>
        <dbReference type="Proteomes" id="UP000031057"/>
    </source>
</evidence>
<dbReference type="InterPro" id="IPR005031">
    <property type="entry name" value="COQ10_START"/>
</dbReference>
<dbReference type="SUPFAM" id="SSF55961">
    <property type="entry name" value="Bet v1-like"/>
    <property type="match status" value="1"/>
</dbReference>
<accession>A0A0B1ZK84</accession>
<organism evidence="3 4">
    <name type="scientific">Novosphingobium malaysiense</name>
    <dbReference type="NCBI Taxonomy" id="1348853"/>
    <lineage>
        <taxon>Bacteria</taxon>
        <taxon>Pseudomonadati</taxon>
        <taxon>Pseudomonadota</taxon>
        <taxon>Alphaproteobacteria</taxon>
        <taxon>Sphingomonadales</taxon>
        <taxon>Sphingomonadaceae</taxon>
        <taxon>Novosphingobium</taxon>
    </lineage>
</organism>
<keyword evidence="4" id="KW-1185">Reference proteome</keyword>
<dbReference type="RefSeq" id="WP_039283882.1">
    <property type="nucleotide sequence ID" value="NZ_JTDI01000003.1"/>
</dbReference>
<dbReference type="GO" id="GO:0045333">
    <property type="term" value="P:cellular respiration"/>
    <property type="evidence" value="ECO:0007669"/>
    <property type="project" value="InterPro"/>
</dbReference>
<dbReference type="STRING" id="1348853.LK12_11890"/>
<dbReference type="InterPro" id="IPR023393">
    <property type="entry name" value="START-like_dom_sf"/>
</dbReference>
<name>A0A0B1ZK84_9SPHN</name>
<dbReference type="PANTHER" id="PTHR12901:SF10">
    <property type="entry name" value="COENZYME Q-BINDING PROTEIN COQ10, MITOCHONDRIAL"/>
    <property type="match status" value="1"/>
</dbReference>
<protein>
    <submittedName>
        <fullName evidence="3">Cyclase</fullName>
    </submittedName>
</protein>
<proteinExistence type="inferred from homology"/>
<evidence type="ECO:0000313" key="3">
    <source>
        <dbReference type="EMBL" id="KHK91520.1"/>
    </source>
</evidence>
<sequence>MPGIHEVHRLPYSAEQMFDLVADVGRYQEFLPWVVATRVKSDNGSEMIADMLVGFKALREKFTSRVEKVRPREINVHYVDGPMRDLDNKWIFHPVSDTSCDVEFDVRFTFRNALFEKLAGQYFDKAFRKMVSAFEARAEDLYGAPQDS</sequence>
<feature type="domain" description="Coenzyme Q-binding protein COQ10 START" evidence="2">
    <location>
        <begin position="10"/>
        <end position="135"/>
    </location>
</feature>